<evidence type="ECO:0000256" key="1">
    <source>
        <dbReference type="SAM" id="MobiDB-lite"/>
    </source>
</evidence>
<feature type="region of interest" description="Disordered" evidence="1">
    <location>
        <begin position="107"/>
        <end position="142"/>
    </location>
</feature>
<feature type="region of interest" description="Disordered" evidence="1">
    <location>
        <begin position="1"/>
        <end position="79"/>
    </location>
</feature>
<keyword evidence="3" id="KW-1185">Reference proteome</keyword>
<proteinExistence type="predicted"/>
<feature type="compositionally biased region" description="Basic and acidic residues" evidence="1">
    <location>
        <begin position="62"/>
        <end position="72"/>
    </location>
</feature>
<comment type="caution">
    <text evidence="2">The sequence shown here is derived from an EMBL/GenBank/DDBJ whole genome shotgun (WGS) entry which is preliminary data.</text>
</comment>
<sequence length="406" mass="45431">MGPNAMAGGSGGDDGDRGRKHKCPSLAERNTAKREKAKRAKRDVKGKGKATREDEEEDEEEKAAAWKSDQDARPLMPSRRFSAEDLQIINEVLEEIRAIDQEAAEEEFKEMEARHSVLPSVDPRESDEVNDETDSNKKFAGKQRCAACAKRGEICIVSRCRSANPGPAPCAMSASARGTRPGSRKSPKAKTYRRHREEQSPEGSSESEDDLRETQCQLDYTFEWMSQRKDEREVQMAALELTLRAILNEMHEQFLVPAKRPSWLSAALKKAEFFVLVLVVEQDVLSEKGEVLKVVKKKKTMPEVRLKSPSAEWKSHEMDSDNEETWPVGFRGAFAKSKTPMVKKTTETTPEEAQGSPPATPEMELETPAVATLEVEDEKSESEVADEPMEEPLGPLRVPPDRSYGQ</sequence>
<dbReference type="AlphaFoldDB" id="A0AAD7FPH7"/>
<reference evidence="2" key="1">
    <citation type="submission" date="2023-03" db="EMBL/GenBank/DDBJ databases">
        <title>Massive genome expansion in bonnet fungi (Mycena s.s.) driven by repeated elements and novel gene families across ecological guilds.</title>
        <authorList>
            <consortium name="Lawrence Berkeley National Laboratory"/>
            <person name="Harder C.B."/>
            <person name="Miyauchi S."/>
            <person name="Viragh M."/>
            <person name="Kuo A."/>
            <person name="Thoen E."/>
            <person name="Andreopoulos B."/>
            <person name="Lu D."/>
            <person name="Skrede I."/>
            <person name="Drula E."/>
            <person name="Henrissat B."/>
            <person name="Morin E."/>
            <person name="Kohler A."/>
            <person name="Barry K."/>
            <person name="LaButti K."/>
            <person name="Morin E."/>
            <person name="Salamov A."/>
            <person name="Lipzen A."/>
            <person name="Mereny Z."/>
            <person name="Hegedus B."/>
            <person name="Baldrian P."/>
            <person name="Stursova M."/>
            <person name="Weitz H."/>
            <person name="Taylor A."/>
            <person name="Grigoriev I.V."/>
            <person name="Nagy L.G."/>
            <person name="Martin F."/>
            <person name="Kauserud H."/>
        </authorList>
    </citation>
    <scope>NUCLEOTIDE SEQUENCE</scope>
    <source>
        <strain evidence="2">CBHHK067</strain>
    </source>
</reference>
<gene>
    <name evidence="2" type="ORF">B0H17DRAFT_1149694</name>
</gene>
<evidence type="ECO:0000313" key="2">
    <source>
        <dbReference type="EMBL" id="KAJ7635421.1"/>
    </source>
</evidence>
<evidence type="ECO:0000313" key="3">
    <source>
        <dbReference type="Proteomes" id="UP001221757"/>
    </source>
</evidence>
<organism evidence="2 3">
    <name type="scientific">Mycena rosella</name>
    <name type="common">Pink bonnet</name>
    <name type="synonym">Agaricus rosellus</name>
    <dbReference type="NCBI Taxonomy" id="1033263"/>
    <lineage>
        <taxon>Eukaryota</taxon>
        <taxon>Fungi</taxon>
        <taxon>Dikarya</taxon>
        <taxon>Basidiomycota</taxon>
        <taxon>Agaricomycotina</taxon>
        <taxon>Agaricomycetes</taxon>
        <taxon>Agaricomycetidae</taxon>
        <taxon>Agaricales</taxon>
        <taxon>Marasmiineae</taxon>
        <taxon>Mycenaceae</taxon>
        <taxon>Mycena</taxon>
    </lineage>
</organism>
<accession>A0AAD7FPH7</accession>
<feature type="region of interest" description="Disordered" evidence="1">
    <location>
        <begin position="337"/>
        <end position="406"/>
    </location>
</feature>
<feature type="compositionally biased region" description="Basic residues" evidence="1">
    <location>
        <begin position="182"/>
        <end position="194"/>
    </location>
</feature>
<feature type="region of interest" description="Disordered" evidence="1">
    <location>
        <begin position="165"/>
        <end position="212"/>
    </location>
</feature>
<protein>
    <submittedName>
        <fullName evidence="2">Uncharacterized protein</fullName>
    </submittedName>
</protein>
<feature type="compositionally biased region" description="Basic and acidic residues" evidence="1">
    <location>
        <begin position="43"/>
        <end position="52"/>
    </location>
</feature>
<feature type="compositionally biased region" description="Acidic residues" evidence="1">
    <location>
        <begin position="374"/>
        <end position="390"/>
    </location>
</feature>
<dbReference type="Proteomes" id="UP001221757">
    <property type="component" value="Unassembled WGS sequence"/>
</dbReference>
<dbReference type="EMBL" id="JARKIE010000472">
    <property type="protein sequence ID" value="KAJ7635421.1"/>
    <property type="molecule type" value="Genomic_DNA"/>
</dbReference>
<name>A0AAD7FPH7_MYCRO</name>